<keyword evidence="2" id="KW-1185">Reference proteome</keyword>
<dbReference type="SUPFAM" id="SSF53474">
    <property type="entry name" value="alpha/beta-Hydrolases"/>
    <property type="match status" value="1"/>
</dbReference>
<evidence type="ECO:0000313" key="2">
    <source>
        <dbReference type="Proteomes" id="UP000243876"/>
    </source>
</evidence>
<sequence length="366" mass="39163">MHLLPLHTARISTELELAYIDSWSDRAKEDLPKRYLTIVGLHGVGFNSAIWNPLIPSLPSDVRFLAYNQRSYTGSSPAFPAKAPGGTDATAQYLVDLMEFVNWAVEQLELPKVDGEGQGGVVLLSWSKGTVLPISLLSVLHHTPSPSAPTSDNTYLAHLPLSGLPHTSLLSSHLRALLLFEPPGSAFGRPATKDYHDAMSSVSPPNSSTAEEFAAAFAGWIGGYSPLPSAAAAEAAAELEPTLAPSHLEAFDPDLVAAGWQPLCVAHGFAWTLAAAAPAIQALGKQALAPGLSPAVPVGLLYGARTNGYFLETAGMIEAWWGVRGAGERMRKTASRRIDATNHFAFVHRPQEFARAMMELVQELDE</sequence>
<proteinExistence type="predicted"/>
<evidence type="ECO:0000313" key="1">
    <source>
        <dbReference type="EMBL" id="CEQ42140.1"/>
    </source>
</evidence>
<gene>
    <name evidence="1" type="primary">SPOSA6832_03903</name>
</gene>
<dbReference type="Proteomes" id="UP000243876">
    <property type="component" value="Unassembled WGS sequence"/>
</dbReference>
<reference evidence="2" key="1">
    <citation type="submission" date="2015-02" db="EMBL/GenBank/DDBJ databases">
        <authorList>
            <person name="Gon?alves P."/>
        </authorList>
    </citation>
    <scope>NUCLEOTIDE SEQUENCE [LARGE SCALE GENOMIC DNA]</scope>
</reference>
<dbReference type="EMBL" id="CENE01000021">
    <property type="protein sequence ID" value="CEQ42140.1"/>
    <property type="molecule type" value="Genomic_DNA"/>
</dbReference>
<accession>A0A0D6ERG5</accession>
<protein>
    <submittedName>
        <fullName evidence="1">SPOSA6832_03903-mRNA-1:cds</fullName>
    </submittedName>
</protein>
<name>A0A0D6ERG5_SPOSA</name>
<dbReference type="InterPro" id="IPR029058">
    <property type="entry name" value="AB_hydrolase_fold"/>
</dbReference>
<dbReference type="AlphaFoldDB" id="A0A0D6ERG5"/>
<organism evidence="1 2">
    <name type="scientific">Sporidiobolus salmonicolor</name>
    <name type="common">Yeast-like fungus</name>
    <name type="synonym">Sporobolomyces salmonicolor</name>
    <dbReference type="NCBI Taxonomy" id="5005"/>
    <lineage>
        <taxon>Eukaryota</taxon>
        <taxon>Fungi</taxon>
        <taxon>Dikarya</taxon>
        <taxon>Basidiomycota</taxon>
        <taxon>Pucciniomycotina</taxon>
        <taxon>Microbotryomycetes</taxon>
        <taxon>Sporidiobolales</taxon>
        <taxon>Sporidiobolaceae</taxon>
        <taxon>Sporobolomyces</taxon>
    </lineage>
</organism>
<dbReference type="Gene3D" id="3.40.50.1820">
    <property type="entry name" value="alpha/beta hydrolase"/>
    <property type="match status" value="1"/>
</dbReference>
<dbReference type="OrthoDB" id="5311491at2759"/>